<dbReference type="EMBL" id="NCSJ02000244">
    <property type="protein sequence ID" value="RFU26765.1"/>
    <property type="molecule type" value="Genomic_DNA"/>
</dbReference>
<organism evidence="11 12">
    <name type="scientific">Scytalidium lignicola</name>
    <name type="common">Hyphomycete</name>
    <dbReference type="NCBI Taxonomy" id="5539"/>
    <lineage>
        <taxon>Eukaryota</taxon>
        <taxon>Fungi</taxon>
        <taxon>Dikarya</taxon>
        <taxon>Ascomycota</taxon>
        <taxon>Pezizomycotina</taxon>
        <taxon>Leotiomycetes</taxon>
        <taxon>Leotiomycetes incertae sedis</taxon>
        <taxon>Scytalidium</taxon>
    </lineage>
</organism>
<evidence type="ECO:0000256" key="6">
    <source>
        <dbReference type="ARBA" id="ARBA00022801"/>
    </source>
</evidence>
<dbReference type="PANTHER" id="PTHR11804:SF84">
    <property type="entry name" value="SACCHAROLYSIN"/>
    <property type="match status" value="1"/>
</dbReference>
<dbReference type="GO" id="GO:0006518">
    <property type="term" value="P:peptide metabolic process"/>
    <property type="evidence" value="ECO:0007669"/>
    <property type="project" value="TreeGrafter"/>
</dbReference>
<evidence type="ECO:0000313" key="12">
    <source>
        <dbReference type="Proteomes" id="UP000258309"/>
    </source>
</evidence>
<protein>
    <recommendedName>
        <fullName evidence="10">Peptidase M3A/M3B catalytic domain-containing protein</fullName>
    </recommendedName>
</protein>
<keyword evidence="12" id="KW-1185">Reference proteome</keyword>
<dbReference type="AlphaFoldDB" id="A0A3E2H046"/>
<dbReference type="GO" id="GO:0005758">
    <property type="term" value="C:mitochondrial intermembrane space"/>
    <property type="evidence" value="ECO:0007669"/>
    <property type="project" value="TreeGrafter"/>
</dbReference>
<dbReference type="CDD" id="cd06455">
    <property type="entry name" value="M3A_TOP"/>
    <property type="match status" value="1"/>
</dbReference>
<evidence type="ECO:0000256" key="1">
    <source>
        <dbReference type="ARBA" id="ARBA00004496"/>
    </source>
</evidence>
<dbReference type="InterPro" id="IPR024077">
    <property type="entry name" value="Neurolysin/TOP_dom2"/>
</dbReference>
<keyword evidence="5 9" id="KW-0479">Metal-binding</keyword>
<dbReference type="InterPro" id="IPR001567">
    <property type="entry name" value="Pept_M3A_M3B_dom"/>
</dbReference>
<evidence type="ECO:0000313" key="11">
    <source>
        <dbReference type="EMBL" id="RFU26765.1"/>
    </source>
</evidence>
<evidence type="ECO:0000256" key="9">
    <source>
        <dbReference type="RuleBase" id="RU003435"/>
    </source>
</evidence>
<feature type="domain" description="Peptidase M3A/M3B catalytic" evidence="10">
    <location>
        <begin position="461"/>
        <end position="668"/>
    </location>
</feature>
<keyword evidence="4 9" id="KW-0645">Protease</keyword>
<keyword evidence="7 9" id="KW-0862">Zinc</keyword>
<dbReference type="PANTHER" id="PTHR11804">
    <property type="entry name" value="PROTEASE M3 THIMET OLIGOPEPTIDASE-RELATED"/>
    <property type="match status" value="1"/>
</dbReference>
<dbReference type="Gene3D" id="1.20.1050.40">
    <property type="entry name" value="Endopeptidase. Chain P, domain 1"/>
    <property type="match status" value="1"/>
</dbReference>
<dbReference type="SUPFAM" id="SSF55486">
    <property type="entry name" value="Metalloproteases ('zincins'), catalytic domain"/>
    <property type="match status" value="1"/>
</dbReference>
<feature type="non-terminal residue" evidence="11">
    <location>
        <position position="670"/>
    </location>
</feature>
<dbReference type="FunFam" id="1.20.1050.40:FF:000001">
    <property type="entry name" value="Thimet oligopeptidase 1"/>
    <property type="match status" value="1"/>
</dbReference>
<dbReference type="Pfam" id="PF01432">
    <property type="entry name" value="Peptidase_M3"/>
    <property type="match status" value="2"/>
</dbReference>
<comment type="cofactor">
    <cofactor evidence="9">
        <name>Zn(2+)</name>
        <dbReference type="ChEBI" id="CHEBI:29105"/>
    </cofactor>
    <text evidence="9">Binds 1 zinc ion.</text>
</comment>
<dbReference type="OrthoDB" id="534666at2759"/>
<comment type="caution">
    <text evidence="11">The sequence shown here is derived from an EMBL/GenBank/DDBJ whole genome shotgun (WGS) entry which is preliminary data.</text>
</comment>
<dbReference type="GO" id="GO:0004222">
    <property type="term" value="F:metalloendopeptidase activity"/>
    <property type="evidence" value="ECO:0007669"/>
    <property type="project" value="InterPro"/>
</dbReference>
<keyword evidence="6 9" id="KW-0378">Hydrolase</keyword>
<keyword evidence="8 9" id="KW-0482">Metalloprotease</keyword>
<feature type="domain" description="Peptidase M3A/M3B catalytic" evidence="10">
    <location>
        <begin position="224"/>
        <end position="459"/>
    </location>
</feature>
<evidence type="ECO:0000256" key="5">
    <source>
        <dbReference type="ARBA" id="ARBA00022723"/>
    </source>
</evidence>
<reference evidence="11 12" key="1">
    <citation type="submission" date="2018-05" db="EMBL/GenBank/DDBJ databases">
        <title>Draft genome sequence of Scytalidium lignicola DSM 105466, a ubiquitous saprotrophic fungus.</title>
        <authorList>
            <person name="Buettner E."/>
            <person name="Gebauer A.M."/>
            <person name="Hofrichter M."/>
            <person name="Liers C."/>
            <person name="Kellner H."/>
        </authorList>
    </citation>
    <scope>NUCLEOTIDE SEQUENCE [LARGE SCALE GENOMIC DNA]</scope>
    <source>
        <strain evidence="11 12">DSM 105466</strain>
    </source>
</reference>
<dbReference type="InterPro" id="IPR045090">
    <property type="entry name" value="Pept_M3A_M3B"/>
</dbReference>
<dbReference type="Gene3D" id="1.10.1370.10">
    <property type="entry name" value="Neurolysin, domain 3"/>
    <property type="match status" value="2"/>
</dbReference>
<gene>
    <name evidence="11" type="ORF">B7463_g9574</name>
</gene>
<comment type="subcellular location">
    <subcellularLocation>
        <location evidence="1">Cytoplasm</location>
    </subcellularLocation>
</comment>
<comment type="similarity">
    <text evidence="2 9">Belongs to the peptidase M3 family.</text>
</comment>
<evidence type="ECO:0000256" key="4">
    <source>
        <dbReference type="ARBA" id="ARBA00022670"/>
    </source>
</evidence>
<sequence>MPDMVPDKLQMPPQAPPVFTATPISIINDTRRLIERSCKVQNKVAEDVRPNTATFANVLVPLAHAENAMAVEAHVLSFYKVVSPDSKLRDASSEAQKLLDDFVIETAMREDLYTLVDSVLKRNEDLDQESYQLLVKKHKDYIRNGLRLPAGPKRDRFKEIKRRLSQLTLEFRQNIVEENGGIWFLPQELEGVSEDVLSGLENGEGENKDKLHLTFKYPDFYSAMRYAKNGETRKRIYIAYNNKCNQNVPLFKEVMVLRDEAARLLGYPNHAAFRLEDKMAKTPETVNTFLDDLRSRLTAGSVREVEKLKQLKEADLAFRGELYDNQFLSWDLSFYNRLMLETQYLVDQEKIAEYFPLQTTIKGMLEIFQHLFGLVFIEITNNERNKLANSGKGSDLVWHEDVQVFSVWNDNEQGSNFVGYLYLDLFPREGKYGHAANFNLWPGFRRENGARQYPATSLVYFGEAPSQMLENWCWEQSTLKLLSRHYSSLSPEYFKAWEEQAKEKSEPPRKIPDKMIKSLIRAKHVNSALSNLNQLHLGIFDMMVHEPESHKAIEKLNISLRYNTLRKELLPIDGPEVLGLGYEWGHGHANFGHLMGDYDVGYYGYLSSQVYSSDMFYTVFKEDPMNPEEGRRYRYMVLEKGGSQDEMKTLTEFLGREPKTEAFYQELGLA</sequence>
<proteinExistence type="inferred from homology"/>
<keyword evidence="3" id="KW-0963">Cytoplasm</keyword>
<evidence type="ECO:0000256" key="3">
    <source>
        <dbReference type="ARBA" id="ARBA00022490"/>
    </source>
</evidence>
<accession>A0A3E2H046</accession>
<evidence type="ECO:0000256" key="8">
    <source>
        <dbReference type="ARBA" id="ARBA00023049"/>
    </source>
</evidence>
<dbReference type="InterPro" id="IPR024080">
    <property type="entry name" value="Neurolysin/TOP_N"/>
</dbReference>
<dbReference type="STRING" id="5539.A0A3E2H046"/>
<evidence type="ECO:0000256" key="2">
    <source>
        <dbReference type="ARBA" id="ARBA00006040"/>
    </source>
</evidence>
<dbReference type="OMA" id="KNFQSAM"/>
<evidence type="ECO:0000259" key="10">
    <source>
        <dbReference type="Pfam" id="PF01432"/>
    </source>
</evidence>
<dbReference type="GO" id="GO:0006508">
    <property type="term" value="P:proteolysis"/>
    <property type="evidence" value="ECO:0007669"/>
    <property type="project" value="UniProtKB-KW"/>
</dbReference>
<feature type="non-terminal residue" evidence="11">
    <location>
        <position position="1"/>
    </location>
</feature>
<dbReference type="GO" id="GO:0046872">
    <property type="term" value="F:metal ion binding"/>
    <property type="evidence" value="ECO:0007669"/>
    <property type="project" value="UniProtKB-UniRule"/>
</dbReference>
<dbReference type="Proteomes" id="UP000258309">
    <property type="component" value="Unassembled WGS sequence"/>
</dbReference>
<name>A0A3E2H046_SCYLI</name>
<evidence type="ECO:0000256" key="7">
    <source>
        <dbReference type="ARBA" id="ARBA00022833"/>
    </source>
</evidence>